<dbReference type="AlphaFoldDB" id="A0A1H7HKQ9"/>
<dbReference type="InterPro" id="IPR027051">
    <property type="entry name" value="XdhC_Rossmann_dom"/>
</dbReference>
<protein>
    <submittedName>
        <fullName evidence="3">Molybdenum cofactor sulfurylase</fullName>
    </submittedName>
</protein>
<dbReference type="PANTHER" id="PTHR30388">
    <property type="entry name" value="ALDEHYDE OXIDOREDUCTASE MOLYBDENUM COFACTOR ASSEMBLY PROTEIN"/>
    <property type="match status" value="1"/>
</dbReference>
<name>A0A1H7HKQ9_9RHOB</name>
<dbReference type="RefSeq" id="WP_092759862.1">
    <property type="nucleotide sequence ID" value="NZ_FNZQ01000001.1"/>
</dbReference>
<evidence type="ECO:0000313" key="3">
    <source>
        <dbReference type="EMBL" id="SEK50996.1"/>
    </source>
</evidence>
<accession>A0A1H7HKQ9</accession>
<dbReference type="STRING" id="188906.SAMN04488526_0751"/>
<dbReference type="OrthoDB" id="61481at2"/>
<feature type="domain" description="XdhC Rossmann" evidence="2">
    <location>
        <begin position="126"/>
        <end position="264"/>
    </location>
</feature>
<gene>
    <name evidence="3" type="ORF">SAMN04488526_0751</name>
</gene>
<evidence type="ECO:0000313" key="4">
    <source>
        <dbReference type="Proteomes" id="UP000199283"/>
    </source>
</evidence>
<dbReference type="InterPro" id="IPR014308">
    <property type="entry name" value="Xanthine_DH_XdhC"/>
</dbReference>
<dbReference type="Pfam" id="PF02625">
    <property type="entry name" value="XdhC_CoxI"/>
    <property type="match status" value="1"/>
</dbReference>
<dbReference type="InterPro" id="IPR052698">
    <property type="entry name" value="MoCofactor_Util/Proc"/>
</dbReference>
<sequence>MSINVRRLRAMLAARGTLVRVVVADVRGSAPREAGAEMLVWADGFHGTIGGGALEWRALRIAREVLRTGATRVERIPLGPGLGQCCGGAVTLVFERLDAVPPMPWRREIAGFGLLEEDGTGSSAPLWIWGAGHVGRALVATLAPLRDIVWVDDAAARFPVTMPDEVERLVAADMPRAMAFAPGDVDHLILTYSHEIDLALCHEALNQGFRTCGLIGSATKWARFRSRLLALGHEKQAIDRITCPIGNPALGKHPQAIAVGVAAALLSPELSAETTEGTPA</sequence>
<proteinExistence type="predicted"/>
<dbReference type="EMBL" id="FNZQ01000001">
    <property type="protein sequence ID" value="SEK50996.1"/>
    <property type="molecule type" value="Genomic_DNA"/>
</dbReference>
<organism evidence="3 4">
    <name type="scientific">Jannaschia helgolandensis</name>
    <dbReference type="NCBI Taxonomy" id="188906"/>
    <lineage>
        <taxon>Bacteria</taxon>
        <taxon>Pseudomonadati</taxon>
        <taxon>Pseudomonadota</taxon>
        <taxon>Alphaproteobacteria</taxon>
        <taxon>Rhodobacterales</taxon>
        <taxon>Roseobacteraceae</taxon>
        <taxon>Jannaschia</taxon>
    </lineage>
</organism>
<dbReference type="Gene3D" id="3.40.50.720">
    <property type="entry name" value="NAD(P)-binding Rossmann-like Domain"/>
    <property type="match status" value="1"/>
</dbReference>
<dbReference type="NCBIfam" id="TIGR02964">
    <property type="entry name" value="xanthine_xdhC"/>
    <property type="match status" value="1"/>
</dbReference>
<reference evidence="3 4" key="1">
    <citation type="submission" date="2016-10" db="EMBL/GenBank/DDBJ databases">
        <authorList>
            <person name="de Groot N.N."/>
        </authorList>
    </citation>
    <scope>NUCLEOTIDE SEQUENCE [LARGE SCALE GENOMIC DNA]</scope>
    <source>
        <strain evidence="3 4">DSM 14858</strain>
    </source>
</reference>
<keyword evidence="4" id="KW-1185">Reference proteome</keyword>
<feature type="domain" description="XdhC- CoxI" evidence="1">
    <location>
        <begin position="12"/>
        <end position="76"/>
    </location>
</feature>
<evidence type="ECO:0000259" key="2">
    <source>
        <dbReference type="Pfam" id="PF13478"/>
    </source>
</evidence>
<dbReference type="Pfam" id="PF13478">
    <property type="entry name" value="XdhC_C"/>
    <property type="match status" value="1"/>
</dbReference>
<evidence type="ECO:0000259" key="1">
    <source>
        <dbReference type="Pfam" id="PF02625"/>
    </source>
</evidence>
<dbReference type="InterPro" id="IPR003777">
    <property type="entry name" value="XdhC_CoxI"/>
</dbReference>
<dbReference type="PANTHER" id="PTHR30388:SF6">
    <property type="entry name" value="XANTHINE DEHYDROGENASE SUBUNIT A-RELATED"/>
    <property type="match status" value="1"/>
</dbReference>
<dbReference type="Proteomes" id="UP000199283">
    <property type="component" value="Unassembled WGS sequence"/>
</dbReference>